<feature type="chain" id="PRO_5001761826" evidence="1">
    <location>
        <begin position="21"/>
        <end position="186"/>
    </location>
</feature>
<evidence type="ECO:0000256" key="1">
    <source>
        <dbReference type="SAM" id="SignalP"/>
    </source>
</evidence>
<accession>A0A081PHM9</accession>
<dbReference type="Proteomes" id="UP000028007">
    <property type="component" value="Unassembled WGS sequence"/>
</dbReference>
<feature type="signal peptide" evidence="1">
    <location>
        <begin position="1"/>
        <end position="20"/>
    </location>
</feature>
<gene>
    <name evidence="2" type="ORF">N180_06640</name>
</gene>
<dbReference type="Pfam" id="PF10626">
    <property type="entry name" value="TraO"/>
    <property type="match status" value="1"/>
</dbReference>
<evidence type="ECO:0000313" key="2">
    <source>
        <dbReference type="EMBL" id="KEQ30202.1"/>
    </source>
</evidence>
<sequence>MKKYIYSVLLVLIGITAAQAQRMLPKQKGLEISAGVLSNDKIGNDYYISAAMTVNGKNGNYQLWAFEYSHQYHDYKDLRIPQETYSAEGGYSFFLLGDARKNITLNLGITGVVGYETINRGKAMLYDGAKILSEDNFIYGAGGRLTFETYLSDRFVLVLQGRTKVLWGTDLQQFRPSAGVGLRFNF</sequence>
<proteinExistence type="predicted"/>
<comment type="caution">
    <text evidence="2">The sequence shown here is derived from an EMBL/GenBank/DDBJ whole genome shotgun (WGS) entry which is preliminary data.</text>
</comment>
<protein>
    <submittedName>
        <fullName evidence="2">Conjugal transfer protein TraO</fullName>
    </submittedName>
</protein>
<dbReference type="AlphaFoldDB" id="A0A081PHM9"/>
<dbReference type="InterPro" id="IPR018899">
    <property type="entry name" value="Conjug_transposon_Tra0"/>
</dbReference>
<organism evidence="2 3">
    <name type="scientific">Pedobacter antarcticus 4BY</name>
    <dbReference type="NCBI Taxonomy" id="1358423"/>
    <lineage>
        <taxon>Bacteria</taxon>
        <taxon>Pseudomonadati</taxon>
        <taxon>Bacteroidota</taxon>
        <taxon>Sphingobacteriia</taxon>
        <taxon>Sphingobacteriales</taxon>
        <taxon>Sphingobacteriaceae</taxon>
        <taxon>Pedobacter</taxon>
    </lineage>
</organism>
<dbReference type="RefSeq" id="WP_037440345.1">
    <property type="nucleotide sequence ID" value="NZ_JNFF01000048.1"/>
</dbReference>
<dbReference type="EMBL" id="JNFF01000048">
    <property type="protein sequence ID" value="KEQ30202.1"/>
    <property type="molecule type" value="Genomic_DNA"/>
</dbReference>
<evidence type="ECO:0000313" key="3">
    <source>
        <dbReference type="Proteomes" id="UP000028007"/>
    </source>
</evidence>
<name>A0A081PHM9_9SPHI</name>
<dbReference type="OrthoDB" id="1078465at2"/>
<keyword evidence="3" id="KW-1185">Reference proteome</keyword>
<keyword evidence="1" id="KW-0732">Signal</keyword>
<dbReference type="eggNOG" id="ENOG502Z9MM">
    <property type="taxonomic scope" value="Bacteria"/>
</dbReference>
<reference evidence="2 3" key="1">
    <citation type="journal article" date="1992" name="Int. J. Syst. Bacteriol.">
        <title>Sphingobacterium antarcticus sp. nov. a Psychrotrophic Bacterium from the Soils of Schirmacher Oasis, Antarctica.</title>
        <authorList>
            <person name="Shivaji S."/>
            <person name="Ray M.K."/>
            <person name="Rao N.S."/>
            <person name="Saiserr L."/>
            <person name="Jagannadham M.V."/>
            <person name="Kumar G.S."/>
            <person name="Reddy G."/>
            <person name="Bhargava P.M."/>
        </authorList>
    </citation>
    <scope>NUCLEOTIDE SEQUENCE [LARGE SCALE GENOMIC DNA]</scope>
    <source>
        <strain evidence="2 3">4BY</strain>
    </source>
</reference>